<gene>
    <name evidence="1" type="ORF">SAMN05444267_100382</name>
</gene>
<evidence type="ECO:0000313" key="1">
    <source>
        <dbReference type="EMBL" id="SHK36063.1"/>
    </source>
</evidence>
<dbReference type="EMBL" id="FRAV01000003">
    <property type="protein sequence ID" value="SHK36063.1"/>
    <property type="molecule type" value="Genomic_DNA"/>
</dbReference>
<sequence>MELDYYFKVPSNKLETFIKKSQYFSTLILQNDKY</sequence>
<evidence type="ECO:0000313" key="2">
    <source>
        <dbReference type="Proteomes" id="UP000184364"/>
    </source>
</evidence>
<dbReference type="Proteomes" id="UP000184364">
    <property type="component" value="Unassembled WGS sequence"/>
</dbReference>
<accession>A0A1M6RUB6</accession>
<protein>
    <submittedName>
        <fullName evidence="1">Uncharacterized protein</fullName>
    </submittedName>
</protein>
<name>A0A1M6RUB6_9FLAO</name>
<proteinExistence type="predicted"/>
<organism evidence="1 2">
    <name type="scientific">Chryseobacterium polytrichastri</name>
    <dbReference type="NCBI Taxonomy" id="1302687"/>
    <lineage>
        <taxon>Bacteria</taxon>
        <taxon>Pseudomonadati</taxon>
        <taxon>Bacteroidota</taxon>
        <taxon>Flavobacteriia</taxon>
        <taxon>Flavobacteriales</taxon>
        <taxon>Weeksellaceae</taxon>
        <taxon>Chryseobacterium group</taxon>
        <taxon>Chryseobacterium</taxon>
    </lineage>
</organism>
<keyword evidence="2" id="KW-1185">Reference proteome</keyword>
<reference evidence="2" key="1">
    <citation type="submission" date="2016-11" db="EMBL/GenBank/DDBJ databases">
        <authorList>
            <person name="Varghese N."/>
            <person name="Submissions S."/>
        </authorList>
    </citation>
    <scope>NUCLEOTIDE SEQUENCE [LARGE SCALE GENOMIC DNA]</scope>
    <source>
        <strain evidence="2">DSM 26899</strain>
    </source>
</reference>
<dbReference type="AlphaFoldDB" id="A0A1M6RUB6"/>